<gene>
    <name evidence="1" type="ORF">MYCIT1_LOCUS26020</name>
</gene>
<dbReference type="EMBL" id="CAVNYO010000419">
    <property type="protein sequence ID" value="CAK5277175.1"/>
    <property type="molecule type" value="Genomic_DNA"/>
</dbReference>
<dbReference type="InterPro" id="IPR032675">
    <property type="entry name" value="LRR_dom_sf"/>
</dbReference>
<reference evidence="1" key="1">
    <citation type="submission" date="2023-11" db="EMBL/GenBank/DDBJ databases">
        <authorList>
            <person name="De Vega J J."/>
            <person name="De Vega J J."/>
        </authorList>
    </citation>
    <scope>NUCLEOTIDE SEQUENCE</scope>
</reference>
<sequence>MDLEDFSALPVEAPFFPSLQALELQAVTQEEANQLLSALTRSPLSNLHLGLRGVVPNSAFESLLSSITGGSSELRLLDVSTSDHREDSELWSLTLLSRPFFSSLTTICIESHGGFDITNESLGILARNLPHIVDLRLWSADARGKRVTLPCLAPFAEHCRSLRTLKIPLDACDAARAFSLLATRRFPRQRALCELMVLHAGIERPSDVAIYLNMLFGALQKITSTADESDEGVYNGANTDSRTASDWRELRRSL</sequence>
<dbReference type="Gene3D" id="3.80.10.10">
    <property type="entry name" value="Ribonuclease Inhibitor"/>
    <property type="match status" value="1"/>
</dbReference>
<comment type="caution">
    <text evidence="1">The sequence shown here is derived from an EMBL/GenBank/DDBJ whole genome shotgun (WGS) entry which is preliminary data.</text>
</comment>
<protein>
    <submittedName>
        <fullName evidence="1">Uncharacterized protein</fullName>
    </submittedName>
</protein>
<organism evidence="1 2">
    <name type="scientific">Mycena citricolor</name>
    <dbReference type="NCBI Taxonomy" id="2018698"/>
    <lineage>
        <taxon>Eukaryota</taxon>
        <taxon>Fungi</taxon>
        <taxon>Dikarya</taxon>
        <taxon>Basidiomycota</taxon>
        <taxon>Agaricomycotina</taxon>
        <taxon>Agaricomycetes</taxon>
        <taxon>Agaricomycetidae</taxon>
        <taxon>Agaricales</taxon>
        <taxon>Marasmiineae</taxon>
        <taxon>Mycenaceae</taxon>
        <taxon>Mycena</taxon>
    </lineage>
</organism>
<accession>A0AAD2HLU3</accession>
<keyword evidence="2" id="KW-1185">Reference proteome</keyword>
<proteinExistence type="predicted"/>
<dbReference type="Proteomes" id="UP001295794">
    <property type="component" value="Unassembled WGS sequence"/>
</dbReference>
<evidence type="ECO:0000313" key="1">
    <source>
        <dbReference type="EMBL" id="CAK5277175.1"/>
    </source>
</evidence>
<dbReference type="AlphaFoldDB" id="A0AAD2HLU3"/>
<evidence type="ECO:0000313" key="2">
    <source>
        <dbReference type="Proteomes" id="UP001295794"/>
    </source>
</evidence>
<dbReference type="SUPFAM" id="SSF52047">
    <property type="entry name" value="RNI-like"/>
    <property type="match status" value="1"/>
</dbReference>
<name>A0AAD2HLU3_9AGAR</name>